<feature type="transmembrane region" description="Helical" evidence="6">
    <location>
        <begin position="267"/>
        <end position="287"/>
    </location>
</feature>
<dbReference type="GO" id="GO:0022857">
    <property type="term" value="F:transmembrane transporter activity"/>
    <property type="evidence" value="ECO:0007669"/>
    <property type="project" value="InterPro"/>
</dbReference>
<dbReference type="Pfam" id="PF07690">
    <property type="entry name" value="MFS_1"/>
    <property type="match status" value="1"/>
</dbReference>
<dbReference type="InterPro" id="IPR011701">
    <property type="entry name" value="MFS"/>
</dbReference>
<feature type="transmembrane region" description="Helical" evidence="6">
    <location>
        <begin position="354"/>
        <end position="375"/>
    </location>
</feature>
<keyword evidence="2" id="KW-1003">Cell membrane</keyword>
<keyword evidence="4 6" id="KW-1133">Transmembrane helix</keyword>
<sequence length="386" mass="40540">MLLKSLLSLSLGTFALGMAEFSMMGILPDVATSLGINIAQAGHFIAAYALGVCCGAWLLVLSYRLQPKTILLSLAVLIAIGNLLAAMAPGYTTLLVARFISGLPHGAYFGIGSIVATKLAPPGRSAQAVAMMIAGMTVANLLGVPVGTWLSLHLSWRVVFTLVAIVAIVLVFTLQRFIPPIERLPDTGILGQFHFLKSAAPWLILAATTLGNGGIFCWFSYISPLLTQVSGFSGNQVSLLMVLAGAGMVAGNWCGGRLSDRYTPGQVAASLQGLAAVALLLIFLFASTGWLSAALMCLCTFCLFAVSAPQQLLLLRHSPGGALLGAASVQMAFNLGNAIGSYGGGLAISHHWGYQYPALLGVPLTLFGCACLLWFHRRYENQGQPI</sequence>
<evidence type="ECO:0000256" key="3">
    <source>
        <dbReference type="ARBA" id="ARBA00022692"/>
    </source>
</evidence>
<evidence type="ECO:0000256" key="6">
    <source>
        <dbReference type="SAM" id="Phobius"/>
    </source>
</evidence>
<protein>
    <submittedName>
        <fullName evidence="8">MFS transporter AraJ</fullName>
    </submittedName>
</protein>
<dbReference type="InterPro" id="IPR050189">
    <property type="entry name" value="MFS_Efflux_Transporters"/>
</dbReference>
<dbReference type="Proteomes" id="UP000229970">
    <property type="component" value="Unassembled WGS sequence"/>
</dbReference>
<feature type="transmembrane region" description="Helical" evidence="6">
    <location>
        <begin position="322"/>
        <end position="342"/>
    </location>
</feature>
<dbReference type="EMBL" id="MEIP01000016">
    <property type="protein sequence ID" value="PIT47521.1"/>
    <property type="molecule type" value="Genomic_DNA"/>
</dbReference>
<evidence type="ECO:0000256" key="1">
    <source>
        <dbReference type="ARBA" id="ARBA00004651"/>
    </source>
</evidence>
<dbReference type="SUPFAM" id="SSF103473">
    <property type="entry name" value="MFS general substrate transporter"/>
    <property type="match status" value="1"/>
</dbReference>
<keyword evidence="3 6" id="KW-0812">Transmembrane</keyword>
<evidence type="ECO:0000313" key="8">
    <source>
        <dbReference type="EMBL" id="PIT47521.1"/>
    </source>
</evidence>
<comment type="caution">
    <text evidence="8">The sequence shown here is derived from an EMBL/GenBank/DDBJ whole genome shotgun (WGS) entry which is preliminary data.</text>
</comment>
<dbReference type="PROSITE" id="PS50850">
    <property type="entry name" value="MFS"/>
    <property type="match status" value="1"/>
</dbReference>
<organism evidence="8 9">
    <name type="scientific">Snodgrassella alvi</name>
    <dbReference type="NCBI Taxonomy" id="1196083"/>
    <lineage>
        <taxon>Bacteria</taxon>
        <taxon>Pseudomonadati</taxon>
        <taxon>Pseudomonadota</taxon>
        <taxon>Betaproteobacteria</taxon>
        <taxon>Neisseriales</taxon>
        <taxon>Neisseriaceae</taxon>
        <taxon>Snodgrassella</taxon>
    </lineage>
</organism>
<reference evidence="8 9" key="1">
    <citation type="journal article" date="2017" name="MBio">
        <title>Type VI secretion-mediated competition in the bee gut microbiome.</title>
        <authorList>
            <person name="Steele M.I."/>
            <person name="Kwong W.K."/>
            <person name="Powell J.E."/>
            <person name="Whiteley M."/>
            <person name="Moran N.A."/>
        </authorList>
    </citation>
    <scope>NUCLEOTIDE SEQUENCE [LARGE SCALE GENOMIC DNA]</scope>
    <source>
        <strain evidence="8 9">Ruf1-X</strain>
    </source>
</reference>
<evidence type="ECO:0000313" key="9">
    <source>
        <dbReference type="Proteomes" id="UP000229970"/>
    </source>
</evidence>
<feature type="transmembrane region" description="Helical" evidence="6">
    <location>
        <begin position="45"/>
        <end position="63"/>
    </location>
</feature>
<dbReference type="eggNOG" id="COG2814">
    <property type="taxonomic scope" value="Bacteria"/>
</dbReference>
<feature type="transmembrane region" description="Helical" evidence="6">
    <location>
        <begin position="199"/>
        <end position="222"/>
    </location>
</feature>
<comment type="subcellular location">
    <subcellularLocation>
        <location evidence="1">Cell membrane</location>
        <topology evidence="1">Multi-pass membrane protein</topology>
    </subcellularLocation>
</comment>
<dbReference type="PANTHER" id="PTHR43124:SF6">
    <property type="entry name" value="TRANSPORTER ARAJ-RELATED"/>
    <property type="match status" value="1"/>
</dbReference>
<feature type="transmembrane region" description="Helical" evidence="6">
    <location>
        <begin position="70"/>
        <end position="89"/>
    </location>
</feature>
<dbReference type="InterPro" id="IPR020846">
    <property type="entry name" value="MFS_dom"/>
</dbReference>
<feature type="transmembrane region" description="Helical" evidence="6">
    <location>
        <begin position="95"/>
        <end position="116"/>
    </location>
</feature>
<gene>
    <name evidence="8" type="ORF">BHC46_07020</name>
</gene>
<dbReference type="CDD" id="cd17324">
    <property type="entry name" value="MFS_NepI_like"/>
    <property type="match status" value="1"/>
</dbReference>
<proteinExistence type="predicted"/>
<evidence type="ECO:0000259" key="7">
    <source>
        <dbReference type="PROSITE" id="PS50850"/>
    </source>
</evidence>
<evidence type="ECO:0000256" key="2">
    <source>
        <dbReference type="ARBA" id="ARBA00022475"/>
    </source>
</evidence>
<feature type="transmembrane region" description="Helical" evidence="6">
    <location>
        <begin position="293"/>
        <end position="315"/>
    </location>
</feature>
<evidence type="ECO:0000256" key="5">
    <source>
        <dbReference type="ARBA" id="ARBA00023136"/>
    </source>
</evidence>
<dbReference type="OrthoDB" id="9788453at2"/>
<accession>A0A066TAV1</accession>
<dbReference type="AlphaFoldDB" id="A0A066TAV1"/>
<dbReference type="InterPro" id="IPR036259">
    <property type="entry name" value="MFS_trans_sf"/>
</dbReference>
<name>A0A066TAV1_9NEIS</name>
<feature type="transmembrane region" description="Helical" evidence="6">
    <location>
        <begin position="158"/>
        <end position="178"/>
    </location>
</feature>
<dbReference type="GO" id="GO:0005886">
    <property type="term" value="C:plasma membrane"/>
    <property type="evidence" value="ECO:0007669"/>
    <property type="project" value="UniProtKB-SubCell"/>
</dbReference>
<feature type="domain" description="Major facilitator superfamily (MFS) profile" evidence="7">
    <location>
        <begin position="5"/>
        <end position="380"/>
    </location>
</feature>
<keyword evidence="5 6" id="KW-0472">Membrane</keyword>
<feature type="transmembrane region" description="Helical" evidence="6">
    <location>
        <begin position="237"/>
        <end position="255"/>
    </location>
</feature>
<dbReference type="Gene3D" id="1.20.1250.20">
    <property type="entry name" value="MFS general substrate transporter like domains"/>
    <property type="match status" value="2"/>
</dbReference>
<evidence type="ECO:0000256" key="4">
    <source>
        <dbReference type="ARBA" id="ARBA00022989"/>
    </source>
</evidence>
<feature type="transmembrane region" description="Helical" evidence="6">
    <location>
        <begin position="128"/>
        <end position="152"/>
    </location>
</feature>
<dbReference type="PANTHER" id="PTHR43124">
    <property type="entry name" value="PURINE EFFLUX PUMP PBUE"/>
    <property type="match status" value="1"/>
</dbReference>
<dbReference type="RefSeq" id="WP_037407221.1">
    <property type="nucleotide sequence ID" value="NZ_MEIP01000016.1"/>
</dbReference>